<sequence>MAVHSNCCQQRHRRCRKFRHPINRDSYQSIYIQFDNATPKTKHFKTAASINSRCRYREETKGCITY</sequence>
<dbReference type="EMBL" id="JAVIJP010000053">
    <property type="protein sequence ID" value="KAL3624858.1"/>
    <property type="molecule type" value="Genomic_DNA"/>
</dbReference>
<comment type="caution">
    <text evidence="1">The sequence shown here is derived from an EMBL/GenBank/DDBJ whole genome shotgun (WGS) entry which is preliminary data.</text>
</comment>
<dbReference type="Proteomes" id="UP001632038">
    <property type="component" value="Unassembled WGS sequence"/>
</dbReference>
<evidence type="ECO:0000313" key="2">
    <source>
        <dbReference type="Proteomes" id="UP001632038"/>
    </source>
</evidence>
<dbReference type="AlphaFoldDB" id="A0ABD3C5U0"/>
<organism evidence="1 2">
    <name type="scientific">Castilleja foliolosa</name>
    <dbReference type="NCBI Taxonomy" id="1961234"/>
    <lineage>
        <taxon>Eukaryota</taxon>
        <taxon>Viridiplantae</taxon>
        <taxon>Streptophyta</taxon>
        <taxon>Embryophyta</taxon>
        <taxon>Tracheophyta</taxon>
        <taxon>Spermatophyta</taxon>
        <taxon>Magnoliopsida</taxon>
        <taxon>eudicotyledons</taxon>
        <taxon>Gunneridae</taxon>
        <taxon>Pentapetalae</taxon>
        <taxon>asterids</taxon>
        <taxon>lamiids</taxon>
        <taxon>Lamiales</taxon>
        <taxon>Orobanchaceae</taxon>
        <taxon>Pedicularideae</taxon>
        <taxon>Castillejinae</taxon>
        <taxon>Castilleja</taxon>
    </lineage>
</organism>
<keyword evidence="2" id="KW-1185">Reference proteome</keyword>
<accession>A0ABD3C5U0</accession>
<protein>
    <submittedName>
        <fullName evidence="1">Uncharacterized protein</fullName>
    </submittedName>
</protein>
<reference evidence="2" key="1">
    <citation type="journal article" date="2024" name="IScience">
        <title>Strigolactones Initiate the Formation of Haustorium-like Structures in Castilleja.</title>
        <authorList>
            <person name="Buerger M."/>
            <person name="Peterson D."/>
            <person name="Chory J."/>
        </authorList>
    </citation>
    <scope>NUCLEOTIDE SEQUENCE [LARGE SCALE GENOMIC DNA]</scope>
</reference>
<evidence type="ECO:0000313" key="1">
    <source>
        <dbReference type="EMBL" id="KAL3624858.1"/>
    </source>
</evidence>
<gene>
    <name evidence="1" type="ORF">CASFOL_031526</name>
</gene>
<name>A0ABD3C5U0_9LAMI</name>
<proteinExistence type="predicted"/>